<dbReference type="HAMAP" id="MF_01858">
    <property type="entry name" value="23SrRNA_methyltr_KL"/>
    <property type="match status" value="1"/>
</dbReference>
<dbReference type="InterPro" id="IPR004114">
    <property type="entry name" value="THUMP_dom"/>
</dbReference>
<dbReference type="GO" id="GO:0052915">
    <property type="term" value="F:23S rRNA (guanine(2445)-N(2))-methyltransferase activity"/>
    <property type="evidence" value="ECO:0007669"/>
    <property type="project" value="UniProtKB-UniRule"/>
</dbReference>
<dbReference type="CDD" id="cd02440">
    <property type="entry name" value="AdoMet_MTases"/>
    <property type="match status" value="1"/>
</dbReference>
<dbReference type="PATRIC" id="fig|1445510.3.peg.3826"/>
<dbReference type="GO" id="GO:0070043">
    <property type="term" value="F:rRNA (guanine-N7-)-methyltransferase activity"/>
    <property type="evidence" value="ECO:0007669"/>
    <property type="project" value="UniProtKB-UniRule"/>
</dbReference>
<dbReference type="InterPro" id="IPR000241">
    <property type="entry name" value="RlmKL-like_Mtase"/>
</dbReference>
<dbReference type="SUPFAM" id="SSF53335">
    <property type="entry name" value="S-adenosyl-L-methionine-dependent methyltransferases"/>
    <property type="match status" value="2"/>
</dbReference>
<evidence type="ECO:0000313" key="9">
    <source>
        <dbReference type="EMBL" id="AJQ95885.1"/>
    </source>
</evidence>
<dbReference type="InterPro" id="IPR017244">
    <property type="entry name" value="23SrRNA_methyltr_KL"/>
</dbReference>
<dbReference type="Pfam" id="PF22020">
    <property type="entry name" value="RlmL_1st"/>
    <property type="match status" value="1"/>
</dbReference>
<dbReference type="Gene3D" id="3.40.50.150">
    <property type="entry name" value="Vaccinia Virus protein VP39"/>
    <property type="match status" value="2"/>
</dbReference>
<dbReference type="PANTHER" id="PTHR47313">
    <property type="entry name" value="RIBOSOMAL RNA LARGE SUBUNIT METHYLTRANSFERASE K/L"/>
    <property type="match status" value="1"/>
</dbReference>
<comment type="catalytic activity">
    <reaction evidence="6">
        <text>guanosine(2445) in 23S rRNA + S-adenosyl-L-methionine = N(2)-methylguanosine(2445) in 23S rRNA + S-adenosyl-L-homocysteine + H(+)</text>
        <dbReference type="Rhea" id="RHEA:42740"/>
        <dbReference type="Rhea" id="RHEA-COMP:10215"/>
        <dbReference type="Rhea" id="RHEA-COMP:10216"/>
        <dbReference type="ChEBI" id="CHEBI:15378"/>
        <dbReference type="ChEBI" id="CHEBI:57856"/>
        <dbReference type="ChEBI" id="CHEBI:59789"/>
        <dbReference type="ChEBI" id="CHEBI:74269"/>
        <dbReference type="ChEBI" id="CHEBI:74481"/>
        <dbReference type="EC" id="2.1.1.173"/>
    </reaction>
</comment>
<keyword evidence="7" id="KW-0694">RNA-binding</keyword>
<dbReference type="InterPro" id="IPR053943">
    <property type="entry name" value="RlmKL-like_Mtase_CS"/>
</dbReference>
<dbReference type="EC" id="2.1.1.264" evidence="6"/>
<dbReference type="PROSITE" id="PS01261">
    <property type="entry name" value="UPF0020"/>
    <property type="match status" value="1"/>
</dbReference>
<dbReference type="NCBIfam" id="NF008748">
    <property type="entry name" value="PRK11783.1"/>
    <property type="match status" value="1"/>
</dbReference>
<evidence type="ECO:0000256" key="6">
    <source>
        <dbReference type="HAMAP-Rule" id="MF_01858"/>
    </source>
</evidence>
<evidence type="ECO:0000313" key="10">
    <source>
        <dbReference type="Proteomes" id="UP000032266"/>
    </source>
</evidence>
<feature type="domain" description="THUMP" evidence="8">
    <location>
        <begin position="44"/>
        <end position="155"/>
    </location>
</feature>
<evidence type="ECO:0000256" key="1">
    <source>
        <dbReference type="ARBA" id="ARBA00022490"/>
    </source>
</evidence>
<dbReference type="STRING" id="1445510.YC6258_03849"/>
<reference evidence="9 10" key="1">
    <citation type="submission" date="2014-01" db="EMBL/GenBank/DDBJ databases">
        <title>Full genme sequencing of cellulolytic bacterium Gynuella sunshinyii YC6258T gen. nov., sp. nov.</title>
        <authorList>
            <person name="Khan H."/>
            <person name="Chung E.J."/>
            <person name="Chung Y.R."/>
        </authorList>
    </citation>
    <scope>NUCLEOTIDE SEQUENCE [LARGE SCALE GENOMIC DNA]</scope>
    <source>
        <strain evidence="9 10">YC6258</strain>
    </source>
</reference>
<dbReference type="PANTHER" id="PTHR47313:SF1">
    <property type="entry name" value="RIBOSOMAL RNA LARGE SUBUNIT METHYLTRANSFERASE K_L"/>
    <property type="match status" value="1"/>
</dbReference>
<evidence type="ECO:0000256" key="2">
    <source>
        <dbReference type="ARBA" id="ARBA00022552"/>
    </source>
</evidence>
<protein>
    <recommendedName>
        <fullName evidence="6">Ribosomal RNA large subunit methyltransferase K/L</fullName>
    </recommendedName>
    <domain>
        <recommendedName>
            <fullName evidence="6">23S rRNA m2G2445 methyltransferase</fullName>
            <ecNumber evidence="6">2.1.1.173</ecNumber>
        </recommendedName>
        <alternativeName>
            <fullName evidence="6">rRNA (guanine-N(2)-)-methyltransferase RlmL</fullName>
        </alternativeName>
    </domain>
    <domain>
        <recommendedName>
            <fullName evidence="6">23S rRNA m7G2069 methyltransferase</fullName>
            <ecNumber evidence="6">2.1.1.264</ecNumber>
        </recommendedName>
        <alternativeName>
            <fullName evidence="6">rRNA (guanine-N(7)-)-methyltransferase RlmK</fullName>
        </alternativeName>
    </domain>
</protein>
<dbReference type="RefSeq" id="WP_245626953.1">
    <property type="nucleotide sequence ID" value="NZ_CP007142.1"/>
</dbReference>
<name>A0A0C5V942_9GAMM</name>
<evidence type="ECO:0000256" key="5">
    <source>
        <dbReference type="ARBA" id="ARBA00022691"/>
    </source>
</evidence>
<gene>
    <name evidence="6" type="primary">rlmL</name>
    <name evidence="9" type="ORF">YC6258_03849</name>
</gene>
<keyword evidence="10" id="KW-1185">Reference proteome</keyword>
<evidence type="ECO:0000259" key="8">
    <source>
        <dbReference type="PROSITE" id="PS51165"/>
    </source>
</evidence>
<dbReference type="Proteomes" id="UP000032266">
    <property type="component" value="Chromosome"/>
</dbReference>
<evidence type="ECO:0000256" key="7">
    <source>
        <dbReference type="PROSITE-ProRule" id="PRU00529"/>
    </source>
</evidence>
<dbReference type="KEGG" id="gsn:YC6258_03849"/>
<dbReference type="SMART" id="SM00981">
    <property type="entry name" value="THUMP"/>
    <property type="match status" value="1"/>
</dbReference>
<organism evidence="9 10">
    <name type="scientific">Gynuella sunshinyii YC6258</name>
    <dbReference type="NCBI Taxonomy" id="1445510"/>
    <lineage>
        <taxon>Bacteria</taxon>
        <taxon>Pseudomonadati</taxon>
        <taxon>Pseudomonadota</taxon>
        <taxon>Gammaproteobacteria</taxon>
        <taxon>Oceanospirillales</taxon>
        <taxon>Saccharospirillaceae</taxon>
        <taxon>Gynuella</taxon>
    </lineage>
</organism>
<evidence type="ECO:0000256" key="4">
    <source>
        <dbReference type="ARBA" id="ARBA00022679"/>
    </source>
</evidence>
<dbReference type="PROSITE" id="PS51165">
    <property type="entry name" value="THUMP"/>
    <property type="match status" value="1"/>
</dbReference>
<evidence type="ECO:0000256" key="3">
    <source>
        <dbReference type="ARBA" id="ARBA00022603"/>
    </source>
</evidence>
<dbReference type="Pfam" id="PF02926">
    <property type="entry name" value="THUMP"/>
    <property type="match status" value="1"/>
</dbReference>
<keyword evidence="3 6" id="KW-0489">Methyltransferase</keyword>
<comment type="similarity">
    <text evidence="6">Belongs to the methyltransferase superfamily. RlmKL family.</text>
</comment>
<dbReference type="Pfam" id="PF01170">
    <property type="entry name" value="UPF0020"/>
    <property type="match status" value="1"/>
</dbReference>
<dbReference type="InterPro" id="IPR019614">
    <property type="entry name" value="SAM-dep_methyl-trfase"/>
</dbReference>
<comment type="function">
    <text evidence="6">Specifically methylates the guanine in position 2445 (m2G2445) and the guanine in position 2069 (m7G2069) of 23S rRNA.</text>
</comment>
<dbReference type="PIRSF" id="PIRSF037618">
    <property type="entry name" value="RNA_Mtase_bacteria_prd"/>
    <property type="match status" value="1"/>
</dbReference>
<dbReference type="InterPro" id="IPR054170">
    <property type="entry name" value="RlmL_1st"/>
</dbReference>
<dbReference type="GO" id="GO:0005737">
    <property type="term" value="C:cytoplasm"/>
    <property type="evidence" value="ECO:0007669"/>
    <property type="project" value="UniProtKB-SubCell"/>
</dbReference>
<accession>A0A0C5V942</accession>
<keyword evidence="5 6" id="KW-0949">S-adenosyl-L-methionine</keyword>
<keyword evidence="4 6" id="KW-0808">Transferase</keyword>
<dbReference type="Pfam" id="PF10672">
    <property type="entry name" value="Methyltrans_SAM"/>
    <property type="match status" value="1"/>
</dbReference>
<dbReference type="HOGENOM" id="CLU_014042_2_0_6"/>
<dbReference type="PROSITE" id="PS00092">
    <property type="entry name" value="N6_MTASE"/>
    <property type="match status" value="1"/>
</dbReference>
<keyword evidence="1 6" id="KW-0963">Cytoplasm</keyword>
<dbReference type="InterPro" id="IPR029063">
    <property type="entry name" value="SAM-dependent_MTases_sf"/>
</dbReference>
<sequence>MNSLLIVSCPKGVEQLLLEELIQLGLEHPKETVGAISGYASAEVYYRILLWSRLASRVALVLASGPVTTFETLAFHINTVDWTEHLRASGSFKVQFKGELKDIRNEVFGAQKTKDVVVDQFRLKTGVRPSVQKDQPDIVIDIRIKKGQATIALDLSGEPLHRRGYRLAGSKAPLKENLAAAVLLRAGWPMIAARQGALVDPMCGSGTFLIEAAWMAGDRAPGLTRRYFGFKGWLQHDHELWNRLLEEARQRRAAGEAGIPPLLGYDADAGVIRNANENIHRAGLKGVAFAYHKELAEWVKPTHIDLNPGLLICNPPYGERLGEINSLKGLYRYLGRLLVSQLLGWQAAVLTGNPDLGHAMGLRAGKQYRIFNGSIDCKILTFDIDEQAVRKSEKKSEAGQVELSEGAQMFANRLAKNLKKAKKWPQTLNTDAYRLYDADLPEYSVAVDLYGNYLHVSEYKAPAKIPEEKTQARLADIMTALPQVMQVPEDHIYLKERKRQKGKQQYEKFAAVSKEVIVSENGLEVIVNLSDFLDTGLFLDHRPIRHYIQTHSKGKSFLNLFCYTGVASLHAAKGKASKTTSVDLSKTYLKWAQRNFELNGFSDRHHQFVEADCKQWLQQAAKEGSKYDLIFMDPPSFSNSKKMIEVLDIQQDHSELIHGAMKLLSQDGVLIFSNNQRKFVLDETLTMRFAVEDITAQTIPLDFARTPNIHRCWMIRHPR</sequence>
<dbReference type="CDD" id="cd11715">
    <property type="entry name" value="THUMP_AdoMetMT"/>
    <property type="match status" value="1"/>
</dbReference>
<dbReference type="InterPro" id="IPR002052">
    <property type="entry name" value="DNA_methylase_N6_adenine_CS"/>
</dbReference>
<proteinExistence type="inferred from homology"/>
<keyword evidence="2 6" id="KW-0698">rRNA processing</keyword>
<dbReference type="Gene3D" id="3.30.750.80">
    <property type="entry name" value="RNA methyltransferase domain (HRMD) like"/>
    <property type="match status" value="1"/>
</dbReference>
<dbReference type="EC" id="2.1.1.173" evidence="6"/>
<dbReference type="EMBL" id="CP007142">
    <property type="protein sequence ID" value="AJQ95885.1"/>
    <property type="molecule type" value="Genomic_DNA"/>
</dbReference>
<dbReference type="Gene3D" id="3.30.2130.30">
    <property type="match status" value="1"/>
</dbReference>
<comment type="catalytic activity">
    <reaction evidence="6">
        <text>guanosine(2069) in 23S rRNA + S-adenosyl-L-methionine = N(2)-methylguanosine(2069) in 23S rRNA + S-adenosyl-L-homocysteine + H(+)</text>
        <dbReference type="Rhea" id="RHEA:43772"/>
        <dbReference type="Rhea" id="RHEA-COMP:10688"/>
        <dbReference type="Rhea" id="RHEA-COMP:10689"/>
        <dbReference type="ChEBI" id="CHEBI:15378"/>
        <dbReference type="ChEBI" id="CHEBI:57856"/>
        <dbReference type="ChEBI" id="CHEBI:59789"/>
        <dbReference type="ChEBI" id="CHEBI:74269"/>
        <dbReference type="ChEBI" id="CHEBI:74481"/>
        <dbReference type="EC" id="2.1.1.264"/>
    </reaction>
</comment>
<comment type="subcellular location">
    <subcellularLocation>
        <location evidence="6">Cytoplasm</location>
    </subcellularLocation>
</comment>
<dbReference type="GO" id="GO:0003723">
    <property type="term" value="F:RNA binding"/>
    <property type="evidence" value="ECO:0007669"/>
    <property type="project" value="UniProtKB-UniRule"/>
</dbReference>
<dbReference type="AlphaFoldDB" id="A0A0C5V942"/>